<gene>
    <name evidence="3" type="ORF">AB5J50_26585</name>
</gene>
<dbReference type="EMBL" id="CP163440">
    <property type="protein sequence ID" value="XDQ64095.1"/>
    <property type="molecule type" value="Genomic_DNA"/>
</dbReference>
<feature type="region of interest" description="Disordered" evidence="1">
    <location>
        <begin position="1"/>
        <end position="41"/>
    </location>
</feature>
<feature type="compositionally biased region" description="Polar residues" evidence="1">
    <location>
        <begin position="453"/>
        <end position="474"/>
    </location>
</feature>
<dbReference type="AlphaFoldDB" id="A0AB39S737"/>
<feature type="region of interest" description="Disordered" evidence="1">
    <location>
        <begin position="453"/>
        <end position="478"/>
    </location>
</feature>
<proteinExistence type="predicted"/>
<organism evidence="3">
    <name type="scientific">Streptomyces sp. R35</name>
    <dbReference type="NCBI Taxonomy" id="3238630"/>
    <lineage>
        <taxon>Bacteria</taxon>
        <taxon>Bacillati</taxon>
        <taxon>Actinomycetota</taxon>
        <taxon>Actinomycetes</taxon>
        <taxon>Kitasatosporales</taxon>
        <taxon>Streptomycetaceae</taxon>
        <taxon>Streptomyces</taxon>
    </lineage>
</organism>
<evidence type="ECO:0000259" key="2">
    <source>
        <dbReference type="Pfam" id="PF13699"/>
    </source>
</evidence>
<evidence type="ECO:0000313" key="3">
    <source>
        <dbReference type="EMBL" id="XDQ64095.1"/>
    </source>
</evidence>
<dbReference type="RefSeq" id="WP_369260793.1">
    <property type="nucleotide sequence ID" value="NZ_CP163440.1"/>
</dbReference>
<evidence type="ECO:0000256" key="1">
    <source>
        <dbReference type="SAM" id="MobiDB-lite"/>
    </source>
</evidence>
<feature type="region of interest" description="Disordered" evidence="1">
    <location>
        <begin position="498"/>
        <end position="565"/>
    </location>
</feature>
<feature type="compositionally biased region" description="Basic and acidic residues" evidence="1">
    <location>
        <begin position="1"/>
        <end position="15"/>
    </location>
</feature>
<accession>A0AB39S737</accession>
<reference evidence="3" key="1">
    <citation type="submission" date="2024-07" db="EMBL/GenBank/DDBJ databases">
        <authorList>
            <person name="Yu S.T."/>
        </authorList>
    </citation>
    <scope>NUCLEOTIDE SEQUENCE</scope>
    <source>
        <strain evidence="3">R35</strain>
    </source>
</reference>
<dbReference type="InterPro" id="IPR025295">
    <property type="entry name" value="eCIS_core_dom"/>
</dbReference>
<dbReference type="Pfam" id="PF13699">
    <property type="entry name" value="eCIS_core"/>
    <property type="match status" value="1"/>
</dbReference>
<feature type="region of interest" description="Disordered" evidence="1">
    <location>
        <begin position="64"/>
        <end position="87"/>
    </location>
</feature>
<protein>
    <submittedName>
        <fullName evidence="3">DUF4157 domain-containing protein</fullName>
    </submittedName>
</protein>
<name>A0AB39S737_9ACTN</name>
<sequence length="565" mass="59405">MQTSRSHAEQAETRKSARGPAAARRETSEGGAAVPPPLTADALRAAQRGAGNAAVTGMIARRARTTPAPEQPDHGVDRVLGSAGKPLASPVRQDMEARFGTDFSDVRLHTGASAARSARAIGARAYTSGSHVVLGAGGGDKHTLAHELTHVVQQRGGPVSGTDHGNGLKVSDPSDTFERAAEANAHKVMSGPAPDVQRLPEAGPDGTAEAAADTVQRASSTVLENAVVTHYQPTKAGTQNAQNLTIRRPSRVTGPVNPTGTAGRAAAPNPIAVKELHTAYKNQVGKRGAPSEADVWKDLFGGAGYDRGHVMGLEVGGSDVKENIVPQWSLNQGTGMWRRIETALVGVGTGNLRFEVNYATAQGNHRHVMIPVGIDIYLDNASYDVWENEPDVNDLMRAGKDPSDLAEYYTQAKEALNGQTTRTEAQMQDFAVAALSEDKATFLAYRDYEAASAQGQNPGASTAGTHLQGMTKSTFPKDRRDKLIKSYVDAGWVTKTGTGPSATYTLHDAPAPAPEPDSDVSSSGESDVEMSDGSQMSAPGQPFASIQFGSQSSSDSDFDDRMSDS</sequence>
<feature type="domain" description="eCIS core" evidence="2">
    <location>
        <begin position="86"/>
        <end position="157"/>
    </location>
</feature>